<dbReference type="GO" id="GO:0006887">
    <property type="term" value="P:exocytosis"/>
    <property type="evidence" value="ECO:0007669"/>
    <property type="project" value="UniProtKB-KW"/>
</dbReference>
<comment type="caution">
    <text evidence="5">The sequence shown here is derived from an EMBL/GenBank/DDBJ whole genome shotgun (WGS) entry which is preliminary data.</text>
</comment>
<dbReference type="SUPFAM" id="SSF50978">
    <property type="entry name" value="WD40 repeat-like"/>
    <property type="match status" value="1"/>
</dbReference>
<evidence type="ECO:0000259" key="4">
    <source>
        <dbReference type="Pfam" id="PF12894"/>
    </source>
</evidence>
<dbReference type="InterPro" id="IPR036322">
    <property type="entry name" value="WD40_repeat_dom_sf"/>
</dbReference>
<evidence type="ECO:0000256" key="3">
    <source>
        <dbReference type="PROSITE-ProRule" id="PRU00221"/>
    </source>
</evidence>
<organism evidence="5 7">
    <name type="scientific">Ilex paraguariensis</name>
    <name type="common">yerba mate</name>
    <dbReference type="NCBI Taxonomy" id="185542"/>
    <lineage>
        <taxon>Eukaryota</taxon>
        <taxon>Viridiplantae</taxon>
        <taxon>Streptophyta</taxon>
        <taxon>Embryophyta</taxon>
        <taxon>Tracheophyta</taxon>
        <taxon>Spermatophyta</taxon>
        <taxon>Magnoliopsida</taxon>
        <taxon>eudicotyledons</taxon>
        <taxon>Gunneridae</taxon>
        <taxon>Pentapetalae</taxon>
        <taxon>asterids</taxon>
        <taxon>campanulids</taxon>
        <taxon>Aquifoliales</taxon>
        <taxon>Aquifoliaceae</taxon>
        <taxon>Ilex</taxon>
    </lineage>
</organism>
<name>A0ABC8TVN3_9AQUA</name>
<dbReference type="InterPro" id="IPR024977">
    <property type="entry name" value="Apc4-like_WD40_dom"/>
</dbReference>
<keyword evidence="7" id="KW-1185">Reference proteome</keyword>
<dbReference type="PROSITE" id="PS50082">
    <property type="entry name" value="WD_REPEATS_2"/>
    <property type="match status" value="1"/>
</dbReference>
<sequence>MMVLIAYEIGLIILWDVMEDRVVLVRGYKDLQLKDKSVVDSLNDLSHEHATDSLDHDVEEKEISSLCWVSPDGSILAVGYVDGDILLWNLSTEVSVKDPQAQKSDNNDIVKLQLSSSSRRLPVIVLHWFANRAHNDRGGQLFIYGGDEIGSEEVLTVCFIPESAIIKFLSL</sequence>
<evidence type="ECO:0000313" key="7">
    <source>
        <dbReference type="Proteomes" id="UP001642360"/>
    </source>
</evidence>
<dbReference type="AlphaFoldDB" id="A0ABC8TVN3"/>
<protein>
    <recommendedName>
        <fullName evidence="4">Anaphase-promoting complex subunit 4-like WD40 domain-containing protein</fullName>
    </recommendedName>
</protein>
<dbReference type="InterPro" id="IPR015943">
    <property type="entry name" value="WD40/YVTN_repeat-like_dom_sf"/>
</dbReference>
<keyword evidence="2" id="KW-0268">Exocytosis</keyword>
<accession>A0ABC8TVN3</accession>
<dbReference type="Proteomes" id="UP001642360">
    <property type="component" value="Unassembled WGS sequence"/>
</dbReference>
<reference evidence="5 7" key="1">
    <citation type="submission" date="2024-02" db="EMBL/GenBank/DDBJ databases">
        <authorList>
            <person name="Vignale AGUSTIN F."/>
            <person name="Sosa J E."/>
            <person name="Modenutti C."/>
        </authorList>
    </citation>
    <scope>NUCLEOTIDE SEQUENCE [LARGE SCALE GENOMIC DNA]</scope>
</reference>
<feature type="repeat" description="WD" evidence="3">
    <location>
        <begin position="70"/>
        <end position="98"/>
    </location>
</feature>
<dbReference type="EMBL" id="CAUOFW020006169">
    <property type="protein sequence ID" value="CAK9173542.1"/>
    <property type="molecule type" value="Genomic_DNA"/>
</dbReference>
<dbReference type="PANTHER" id="PTHR10241">
    <property type="entry name" value="LETHAL 2 GIANT LARVAE PROTEIN"/>
    <property type="match status" value="1"/>
</dbReference>
<keyword evidence="3" id="KW-0853">WD repeat</keyword>
<evidence type="ECO:0000313" key="6">
    <source>
        <dbReference type="EMBL" id="CAK9173542.1"/>
    </source>
</evidence>
<comment type="similarity">
    <text evidence="1">Belongs to the WD repeat L(2)GL family.</text>
</comment>
<dbReference type="Gene3D" id="2.130.10.10">
    <property type="entry name" value="YVTN repeat-like/Quinoprotein amine dehydrogenase"/>
    <property type="match status" value="1"/>
</dbReference>
<dbReference type="PANTHER" id="PTHR10241:SF38">
    <property type="entry name" value="TRANSDUCIN FAMILY PROTEIN _ WD-40 REPEAT FAMILY PROTEIN"/>
    <property type="match status" value="1"/>
</dbReference>
<dbReference type="EMBL" id="CAUOFW020005924">
    <property type="protein sequence ID" value="CAK9172122.1"/>
    <property type="molecule type" value="Genomic_DNA"/>
</dbReference>
<proteinExistence type="inferred from homology"/>
<evidence type="ECO:0000313" key="5">
    <source>
        <dbReference type="EMBL" id="CAK9172122.1"/>
    </source>
</evidence>
<evidence type="ECO:0000256" key="1">
    <source>
        <dbReference type="ARBA" id="ARBA00008070"/>
    </source>
</evidence>
<dbReference type="InterPro" id="IPR001680">
    <property type="entry name" value="WD40_rpt"/>
</dbReference>
<evidence type="ECO:0000256" key="2">
    <source>
        <dbReference type="ARBA" id="ARBA00022483"/>
    </source>
</evidence>
<feature type="domain" description="Anaphase-promoting complex subunit 4-like WD40" evidence="4">
    <location>
        <begin position="55"/>
        <end position="128"/>
    </location>
</feature>
<gene>
    <name evidence="5" type="ORF">ILEXP_LOCUS41754</name>
    <name evidence="6" type="ORF">ILEXP_LOCUS43279</name>
</gene>
<dbReference type="Pfam" id="PF12894">
    <property type="entry name" value="ANAPC4_WD40"/>
    <property type="match status" value="1"/>
</dbReference>